<protein>
    <submittedName>
        <fullName evidence="2">Uncharacterized protein</fullName>
    </submittedName>
</protein>
<accession>A0AAD1RZ10</accession>
<sequence>MPIIQFREADISLYQDLSDFTLDTRRALCTIMSAFREKRIPYRWGFHFSLQTKQGSNWVSVCWPEDILSFLRELHLPLTRIRNCILEDAIMARRDPLTLIHPYGRRPTQKERGGPNSPEE</sequence>
<name>A0AAD1RZ10_PELCU</name>
<proteinExistence type="predicted"/>
<dbReference type="Proteomes" id="UP001295444">
    <property type="component" value="Chromosome 04"/>
</dbReference>
<dbReference type="Gene3D" id="3.30.250.20">
    <property type="entry name" value="L1 transposable element, C-terminal domain"/>
    <property type="match status" value="1"/>
</dbReference>
<dbReference type="InterPro" id="IPR042566">
    <property type="entry name" value="L1_C"/>
</dbReference>
<reference evidence="2" key="1">
    <citation type="submission" date="2022-03" db="EMBL/GenBank/DDBJ databases">
        <authorList>
            <person name="Alioto T."/>
            <person name="Alioto T."/>
            <person name="Gomez Garrido J."/>
        </authorList>
    </citation>
    <scope>NUCLEOTIDE SEQUENCE</scope>
</reference>
<gene>
    <name evidence="2" type="ORF">PECUL_23A052453</name>
</gene>
<dbReference type="AlphaFoldDB" id="A0AAD1RZ10"/>
<evidence type="ECO:0000313" key="3">
    <source>
        <dbReference type="Proteomes" id="UP001295444"/>
    </source>
</evidence>
<organism evidence="2 3">
    <name type="scientific">Pelobates cultripes</name>
    <name type="common">Western spadefoot toad</name>
    <dbReference type="NCBI Taxonomy" id="61616"/>
    <lineage>
        <taxon>Eukaryota</taxon>
        <taxon>Metazoa</taxon>
        <taxon>Chordata</taxon>
        <taxon>Craniata</taxon>
        <taxon>Vertebrata</taxon>
        <taxon>Euteleostomi</taxon>
        <taxon>Amphibia</taxon>
        <taxon>Batrachia</taxon>
        <taxon>Anura</taxon>
        <taxon>Pelobatoidea</taxon>
        <taxon>Pelobatidae</taxon>
        <taxon>Pelobates</taxon>
    </lineage>
</organism>
<keyword evidence="3" id="KW-1185">Reference proteome</keyword>
<evidence type="ECO:0000256" key="1">
    <source>
        <dbReference type="SAM" id="MobiDB-lite"/>
    </source>
</evidence>
<dbReference type="EMBL" id="OW240915">
    <property type="protein sequence ID" value="CAH2283965.1"/>
    <property type="molecule type" value="Genomic_DNA"/>
</dbReference>
<evidence type="ECO:0000313" key="2">
    <source>
        <dbReference type="EMBL" id="CAH2283965.1"/>
    </source>
</evidence>
<feature type="region of interest" description="Disordered" evidence="1">
    <location>
        <begin position="101"/>
        <end position="120"/>
    </location>
</feature>